<keyword evidence="5" id="KW-0598">Phosphotransferase system</keyword>
<dbReference type="InterPro" id="IPR011055">
    <property type="entry name" value="Dup_hybrid_motif"/>
</dbReference>
<dbReference type="GO" id="GO:0009401">
    <property type="term" value="P:phosphoenolpyruvate-dependent sugar phosphotransferase system"/>
    <property type="evidence" value="ECO:0007669"/>
    <property type="project" value="UniProtKB-KW"/>
</dbReference>
<evidence type="ECO:0000256" key="2">
    <source>
        <dbReference type="ARBA" id="ARBA00022475"/>
    </source>
</evidence>
<keyword evidence="2" id="KW-1003">Cell membrane</keyword>
<gene>
    <name evidence="15" type="ORF">JF74_15440</name>
</gene>
<evidence type="ECO:0000313" key="15">
    <source>
        <dbReference type="EMBL" id="KJY55695.1"/>
    </source>
</evidence>
<feature type="transmembrane region" description="Helical" evidence="11">
    <location>
        <begin position="95"/>
        <end position="118"/>
    </location>
</feature>
<dbReference type="SUPFAM" id="SSF55604">
    <property type="entry name" value="Glucose permease domain IIB"/>
    <property type="match status" value="1"/>
</dbReference>
<dbReference type="AlphaFoldDB" id="A0A0F4LAR0"/>
<feature type="transmembrane region" description="Helical" evidence="11">
    <location>
        <begin position="349"/>
        <end position="371"/>
    </location>
</feature>
<name>A0A0F4LAR0_9LACO</name>
<keyword evidence="8 11" id="KW-1133">Transmembrane helix</keyword>
<evidence type="ECO:0000313" key="16">
    <source>
        <dbReference type="Proteomes" id="UP000033531"/>
    </source>
</evidence>
<dbReference type="NCBIfam" id="TIGR00830">
    <property type="entry name" value="PTBA"/>
    <property type="match status" value="1"/>
</dbReference>
<feature type="transmembrane region" description="Helical" evidence="11">
    <location>
        <begin position="155"/>
        <end position="174"/>
    </location>
</feature>
<feature type="transmembrane region" description="Helical" evidence="11">
    <location>
        <begin position="130"/>
        <end position="149"/>
    </location>
</feature>
<dbReference type="PROSITE" id="PS51103">
    <property type="entry name" value="PTS_EIIC_TYPE_1"/>
    <property type="match status" value="1"/>
</dbReference>
<feature type="active site" description="Phosphocysteine intermediate; for EIIB activity" evidence="10">
    <location>
        <position position="22"/>
    </location>
</feature>
<dbReference type="PATRIC" id="fig|1218507.3.peg.1737"/>
<dbReference type="GO" id="GO:0015771">
    <property type="term" value="P:trehalose transport"/>
    <property type="evidence" value="ECO:0007669"/>
    <property type="project" value="TreeGrafter"/>
</dbReference>
<keyword evidence="3" id="KW-0762">Sugar transport</keyword>
<feature type="transmembrane region" description="Helical" evidence="11">
    <location>
        <begin position="181"/>
        <end position="201"/>
    </location>
</feature>
<dbReference type="InterPro" id="IPR013013">
    <property type="entry name" value="PTS_EIIC_1"/>
</dbReference>
<dbReference type="SUPFAM" id="SSF51261">
    <property type="entry name" value="Duplicated hybrid motif"/>
    <property type="match status" value="1"/>
</dbReference>
<keyword evidence="7" id="KW-0418">Kinase</keyword>
<protein>
    <submittedName>
        <fullName evidence="15">PTS Glc IIABC</fullName>
    </submittedName>
</protein>
<dbReference type="GO" id="GO:0005886">
    <property type="term" value="C:plasma membrane"/>
    <property type="evidence" value="ECO:0007669"/>
    <property type="project" value="TreeGrafter"/>
</dbReference>
<dbReference type="Pfam" id="PF00367">
    <property type="entry name" value="PTS_EIIB"/>
    <property type="match status" value="1"/>
</dbReference>
<organism evidence="15 16">
    <name type="scientific">Lactobacillus melliventris</name>
    <dbReference type="NCBI Taxonomy" id="1218507"/>
    <lineage>
        <taxon>Bacteria</taxon>
        <taxon>Bacillati</taxon>
        <taxon>Bacillota</taxon>
        <taxon>Bacilli</taxon>
        <taxon>Lactobacillales</taxon>
        <taxon>Lactobacillaceae</taxon>
        <taxon>Lactobacillus</taxon>
    </lineage>
</organism>
<evidence type="ECO:0000256" key="11">
    <source>
        <dbReference type="SAM" id="Phobius"/>
    </source>
</evidence>
<feature type="transmembrane region" description="Helical" evidence="11">
    <location>
        <begin position="289"/>
        <end position="311"/>
    </location>
</feature>
<comment type="caution">
    <text evidence="15">The sequence shown here is derived from an EMBL/GenBank/DDBJ whole genome shotgun (WGS) entry which is preliminary data.</text>
</comment>
<accession>A0A0F4LAR0</accession>
<evidence type="ECO:0000256" key="6">
    <source>
        <dbReference type="ARBA" id="ARBA00022692"/>
    </source>
</evidence>
<keyword evidence="4" id="KW-0808">Transferase</keyword>
<feature type="domain" description="PTS EIIC type-1" evidence="14">
    <location>
        <begin position="103"/>
        <end position="424"/>
    </location>
</feature>
<evidence type="ECO:0000259" key="14">
    <source>
        <dbReference type="PROSITE" id="PS51103"/>
    </source>
</evidence>
<evidence type="ECO:0000256" key="1">
    <source>
        <dbReference type="ARBA" id="ARBA00022448"/>
    </source>
</evidence>
<dbReference type="HOGENOM" id="CLU_012312_2_3_9"/>
<dbReference type="GO" id="GO:0008982">
    <property type="term" value="F:protein-N(PI)-phosphohistidine-sugar phosphotransferase activity"/>
    <property type="evidence" value="ECO:0007669"/>
    <property type="project" value="InterPro"/>
</dbReference>
<dbReference type="PROSITE" id="PS51098">
    <property type="entry name" value="PTS_EIIB_TYPE_1"/>
    <property type="match status" value="1"/>
</dbReference>
<dbReference type="Pfam" id="PF00358">
    <property type="entry name" value="PTS_EIIA_1"/>
    <property type="match status" value="1"/>
</dbReference>
<dbReference type="RefSeq" id="WP_046325474.1">
    <property type="nucleotide sequence ID" value="NZ_JBHTMT010000004.1"/>
</dbReference>
<feature type="domain" description="PTS EIIB type-1" evidence="13">
    <location>
        <begin position="1"/>
        <end position="82"/>
    </location>
</feature>
<evidence type="ECO:0000256" key="3">
    <source>
        <dbReference type="ARBA" id="ARBA00022597"/>
    </source>
</evidence>
<keyword evidence="1" id="KW-0813">Transport</keyword>
<dbReference type="Gene3D" id="2.70.70.10">
    <property type="entry name" value="Glucose Permease (Domain IIA)"/>
    <property type="match status" value="1"/>
</dbReference>
<dbReference type="PANTHER" id="PTHR30175:SF1">
    <property type="entry name" value="PTS SYSTEM ARBUTIN-, CELLOBIOSE-, AND SALICIN-SPECIFIC EIIBC COMPONENT-RELATED"/>
    <property type="match status" value="1"/>
</dbReference>
<evidence type="ECO:0000256" key="8">
    <source>
        <dbReference type="ARBA" id="ARBA00022989"/>
    </source>
</evidence>
<feature type="transmembrane region" description="Helical" evidence="11">
    <location>
        <begin position="391"/>
        <end position="412"/>
    </location>
</feature>
<dbReference type="STRING" id="1218507.JF74_15440"/>
<keyword evidence="6 11" id="KW-0812">Transmembrane</keyword>
<keyword evidence="9 11" id="KW-0472">Membrane</keyword>
<dbReference type="PROSITE" id="PS51093">
    <property type="entry name" value="PTS_EIIA_TYPE_1"/>
    <property type="match status" value="1"/>
</dbReference>
<dbReference type="InterPro" id="IPR001996">
    <property type="entry name" value="PTS_IIB_1"/>
</dbReference>
<feature type="transmembrane region" description="Helical" evidence="11">
    <location>
        <begin position="213"/>
        <end position="236"/>
    </location>
</feature>
<evidence type="ECO:0000256" key="7">
    <source>
        <dbReference type="ARBA" id="ARBA00022777"/>
    </source>
</evidence>
<dbReference type="PANTHER" id="PTHR30175">
    <property type="entry name" value="PHOSPHOTRANSFERASE SYSTEM TRANSPORT PROTEIN"/>
    <property type="match status" value="1"/>
</dbReference>
<dbReference type="PROSITE" id="PS00371">
    <property type="entry name" value="PTS_EIIA_TYPE_1_HIS"/>
    <property type="match status" value="1"/>
</dbReference>
<dbReference type="PROSITE" id="PS01035">
    <property type="entry name" value="PTS_EIIB_TYPE_1_CYS"/>
    <property type="match status" value="1"/>
</dbReference>
<reference evidence="15 16" key="1">
    <citation type="submission" date="2015-01" db="EMBL/GenBank/DDBJ databases">
        <title>Comparative genomics of the lactic acid bacteria isolated from the honey bee gut.</title>
        <authorList>
            <person name="Ellegaard K.M."/>
            <person name="Tamarit D."/>
            <person name="Javelind E."/>
            <person name="Olofsson T."/>
            <person name="Andersson S.G."/>
            <person name="Vasquez A."/>
        </authorList>
    </citation>
    <scope>NUCLEOTIDE SEQUENCE [LARGE SCALE GENOMIC DNA]</scope>
    <source>
        <strain evidence="15 16">Hma8</strain>
    </source>
</reference>
<dbReference type="InterPro" id="IPR018113">
    <property type="entry name" value="PTrfase_EIIB_Cys"/>
</dbReference>
<dbReference type="GO" id="GO:0090589">
    <property type="term" value="F:protein-phosphocysteine-trehalose phosphotransferase system transporter activity"/>
    <property type="evidence" value="ECO:0007669"/>
    <property type="project" value="TreeGrafter"/>
</dbReference>
<dbReference type="Gene3D" id="3.30.1360.60">
    <property type="entry name" value="Glucose permease domain IIB"/>
    <property type="match status" value="1"/>
</dbReference>
<feature type="domain" description="PTS EIIA type-1" evidence="12">
    <location>
        <begin position="439"/>
        <end position="546"/>
    </location>
</feature>
<evidence type="ECO:0000259" key="12">
    <source>
        <dbReference type="PROSITE" id="PS51093"/>
    </source>
</evidence>
<dbReference type="InterPro" id="IPR050558">
    <property type="entry name" value="PTS_Sugar-Specific_Components"/>
</dbReference>
<feature type="transmembrane region" description="Helical" evidence="11">
    <location>
        <begin position="248"/>
        <end position="269"/>
    </location>
</feature>
<dbReference type="Proteomes" id="UP000033531">
    <property type="component" value="Unassembled WGS sequence"/>
</dbReference>
<dbReference type="InterPro" id="IPR001127">
    <property type="entry name" value="PTS_EIIA_1_perm"/>
</dbReference>
<evidence type="ECO:0000256" key="9">
    <source>
        <dbReference type="ARBA" id="ARBA00023136"/>
    </source>
</evidence>
<evidence type="ECO:0000256" key="4">
    <source>
        <dbReference type="ARBA" id="ARBA00022679"/>
    </source>
</evidence>
<dbReference type="OrthoDB" id="9769191at2"/>
<proteinExistence type="predicted"/>
<dbReference type="EMBL" id="JXLI01000013">
    <property type="protein sequence ID" value="KJY55695.1"/>
    <property type="molecule type" value="Genomic_DNA"/>
</dbReference>
<evidence type="ECO:0000256" key="5">
    <source>
        <dbReference type="ARBA" id="ARBA00022683"/>
    </source>
</evidence>
<dbReference type="InterPro" id="IPR036878">
    <property type="entry name" value="Glu_permease_IIB"/>
</dbReference>
<evidence type="ECO:0000259" key="13">
    <source>
        <dbReference type="PROSITE" id="PS51098"/>
    </source>
</evidence>
<evidence type="ECO:0000256" key="10">
    <source>
        <dbReference type="PROSITE-ProRule" id="PRU00421"/>
    </source>
</evidence>
<sequence>MNSKNLIADLGGKDNIESISHCMTRIRIKVKNPQSVNRRQIASEKNVIKEQFVGHEYQIIVSNNVEKEFASLQKQMHSGGNDFTAIEWKTIPSQILVPILPLYTTAAIFQGVLVLIKLCNLVSADNYQFLLNLIRLPVFCLPIIIGYSTAKSIKLNPLAGIGFGIELMAVHHYFKAFPNYVGSFIPVILVCLASKIIFVFLDKKIRGIIGATYNFTLGFIITSVIGILFLAPIGLFLGKLFSDTIKLIMLKVPVIAALVSSILYLFLVVKGQHWWLTLLALNNLGALGYSWLFAFTSTAQFGQLGAVLGIATKRKEIKNKKVKDTVKNCLFCIIEPALYGYTTLKKSRYISSLVGLALSAIYLAIANAKMYAFPSSIFSLVNPEQPTWDSLITGLISILIAIFASFIAALVSEQNNSLPKIKVTAPIAGTYFDIAQSKDQTFASKVLGDGIAITPLSSTNADIYAPVNGKIIMIAPDQHAFGIKTTAGVELLVHVGIDTVKLKKAAVKLNLKVGQLVARGDKVGNVNINNIIQAGYNPETLLIALKNPEYYFDKNNLYLIKRKNETR</sequence>
<dbReference type="GO" id="GO:0016301">
    <property type="term" value="F:kinase activity"/>
    <property type="evidence" value="ECO:0007669"/>
    <property type="project" value="UniProtKB-KW"/>
</dbReference>